<protein>
    <submittedName>
        <fullName evidence="1">G-type lectin S-receptor-like serine/threonine-protein kinase</fullName>
    </submittedName>
</protein>
<comment type="caution">
    <text evidence="1">The sequence shown here is derived from an EMBL/GenBank/DDBJ whole genome shotgun (WGS) entry which is preliminary data.</text>
</comment>
<reference evidence="1 2" key="1">
    <citation type="submission" date="2024-07" db="EMBL/GenBank/DDBJ databases">
        <title>Enhanced genomic and transcriptomic resources for Trichinella pseudospiralis and T. spiralis underpin the discovery of pronounced molecular differences between stages and species.</title>
        <authorList>
            <person name="Pasi K.K."/>
            <person name="La Rosa G."/>
            <person name="Gomez-Morales M.A."/>
            <person name="Tosini F."/>
            <person name="Sumanam S."/>
            <person name="Young N.D."/>
            <person name="Chang B.C."/>
            <person name="Robin G.B."/>
        </authorList>
    </citation>
    <scope>NUCLEOTIDE SEQUENCE [LARGE SCALE GENOMIC DNA]</scope>
    <source>
        <strain evidence="1">ISS534</strain>
    </source>
</reference>
<accession>A0ABR3KBL4</accession>
<dbReference type="EMBL" id="JBEUSY010000410">
    <property type="protein sequence ID" value="KAL1234423.1"/>
    <property type="molecule type" value="Genomic_DNA"/>
</dbReference>
<gene>
    <name evidence="1" type="ORF">TSPI_04856</name>
</gene>
<proteinExistence type="predicted"/>
<evidence type="ECO:0000313" key="2">
    <source>
        <dbReference type="Proteomes" id="UP001558632"/>
    </source>
</evidence>
<organism evidence="1 2">
    <name type="scientific">Trichinella spiralis</name>
    <name type="common">Trichina worm</name>
    <dbReference type="NCBI Taxonomy" id="6334"/>
    <lineage>
        <taxon>Eukaryota</taxon>
        <taxon>Metazoa</taxon>
        <taxon>Ecdysozoa</taxon>
        <taxon>Nematoda</taxon>
        <taxon>Enoplea</taxon>
        <taxon>Dorylaimia</taxon>
        <taxon>Trichinellida</taxon>
        <taxon>Trichinellidae</taxon>
        <taxon>Trichinella</taxon>
    </lineage>
</organism>
<name>A0ABR3KBL4_TRISP</name>
<keyword evidence="2" id="KW-1185">Reference proteome</keyword>
<dbReference type="Proteomes" id="UP001558632">
    <property type="component" value="Unassembled WGS sequence"/>
</dbReference>
<evidence type="ECO:0000313" key="1">
    <source>
        <dbReference type="EMBL" id="KAL1234423.1"/>
    </source>
</evidence>
<sequence>MCGCQGMIDRGLIETWTYAAVMADRCGAWDWRWQRALGRVKSFQLINRECLGWCGGRCDGVQRANVVAM</sequence>